<accession>A0AAE1LKS9</accession>
<organism evidence="2 3">
    <name type="scientific">Frankliniella fusca</name>
    <dbReference type="NCBI Taxonomy" id="407009"/>
    <lineage>
        <taxon>Eukaryota</taxon>
        <taxon>Metazoa</taxon>
        <taxon>Ecdysozoa</taxon>
        <taxon>Arthropoda</taxon>
        <taxon>Hexapoda</taxon>
        <taxon>Insecta</taxon>
        <taxon>Pterygota</taxon>
        <taxon>Neoptera</taxon>
        <taxon>Paraneoptera</taxon>
        <taxon>Thysanoptera</taxon>
        <taxon>Terebrantia</taxon>
        <taxon>Thripoidea</taxon>
        <taxon>Thripidae</taxon>
        <taxon>Frankliniella</taxon>
    </lineage>
</organism>
<reference evidence="2" key="1">
    <citation type="submission" date="2021-07" db="EMBL/GenBank/DDBJ databases">
        <authorList>
            <person name="Catto M.A."/>
            <person name="Jacobson A."/>
            <person name="Kennedy G."/>
            <person name="Labadie P."/>
            <person name="Hunt B.G."/>
            <person name="Srinivasan R."/>
        </authorList>
    </citation>
    <scope>NUCLEOTIDE SEQUENCE</scope>
    <source>
        <strain evidence="2">PL_HMW_Pooled</strain>
        <tissue evidence="2">Head</tissue>
    </source>
</reference>
<dbReference type="Proteomes" id="UP001219518">
    <property type="component" value="Unassembled WGS sequence"/>
</dbReference>
<keyword evidence="1" id="KW-0472">Membrane</keyword>
<keyword evidence="1" id="KW-0812">Transmembrane</keyword>
<keyword evidence="3" id="KW-1185">Reference proteome</keyword>
<gene>
    <name evidence="2" type="ORF">KUF71_001784</name>
</gene>
<evidence type="ECO:0000256" key="1">
    <source>
        <dbReference type="SAM" id="Phobius"/>
    </source>
</evidence>
<evidence type="ECO:0000313" key="3">
    <source>
        <dbReference type="Proteomes" id="UP001219518"/>
    </source>
</evidence>
<sequence length="155" mass="16923">MLYQVKIESRYPPFPLAHATRRRAERSVLTAPFFMPAPDTCSPRGPVFPVAERAPRSRMAPSAAHEAGGGVNATDVIEWLNVTQPEDGGRGGWECSRPRLGHPVALAVAPALEALLANMKLAFMLHVYGIACLFGVLATYTFFSLINLRCETSRV</sequence>
<reference evidence="2" key="2">
    <citation type="journal article" date="2023" name="BMC Genomics">
        <title>Pest status, molecular evolution, and epigenetic factors derived from the genome assembly of Frankliniella fusca, a thysanopteran phytovirus vector.</title>
        <authorList>
            <person name="Catto M.A."/>
            <person name="Labadie P.E."/>
            <person name="Jacobson A.L."/>
            <person name="Kennedy G.G."/>
            <person name="Srinivasan R."/>
            <person name="Hunt B.G."/>
        </authorList>
    </citation>
    <scope>NUCLEOTIDE SEQUENCE</scope>
    <source>
        <strain evidence="2">PL_HMW_Pooled</strain>
    </source>
</reference>
<proteinExistence type="predicted"/>
<name>A0AAE1LKS9_9NEOP</name>
<dbReference type="EMBL" id="JAHWGI010001145">
    <property type="protein sequence ID" value="KAK3923373.1"/>
    <property type="molecule type" value="Genomic_DNA"/>
</dbReference>
<protein>
    <submittedName>
        <fullName evidence="2">SAM and SH3 domain-containing protein 1</fullName>
    </submittedName>
</protein>
<feature type="transmembrane region" description="Helical" evidence="1">
    <location>
        <begin position="125"/>
        <end position="148"/>
    </location>
</feature>
<keyword evidence="1" id="KW-1133">Transmembrane helix</keyword>
<evidence type="ECO:0000313" key="2">
    <source>
        <dbReference type="EMBL" id="KAK3923373.1"/>
    </source>
</evidence>
<comment type="caution">
    <text evidence="2">The sequence shown here is derived from an EMBL/GenBank/DDBJ whole genome shotgun (WGS) entry which is preliminary data.</text>
</comment>
<dbReference type="AlphaFoldDB" id="A0AAE1LKS9"/>